<proteinExistence type="predicted"/>
<dbReference type="RefSeq" id="WP_045527558.1">
    <property type="nucleotide sequence ID" value="NZ_CP011043.1"/>
</dbReference>
<dbReference type="EMBL" id="CP011043">
    <property type="protein sequence ID" value="AJW78738.1"/>
    <property type="molecule type" value="Genomic_DNA"/>
</dbReference>
<sequence>MNRADLEAIVRDVVASVPDGELTDQHPGFQRLVARWAAEDSARTGETITPEDYFARGRAARREAITSDEKTDEVVAAVRGG</sequence>
<organism evidence="1 2">
    <name type="scientific">Clavibacter michiganensis subsp. insidiosus</name>
    <dbReference type="NCBI Taxonomy" id="33014"/>
    <lineage>
        <taxon>Bacteria</taxon>
        <taxon>Bacillati</taxon>
        <taxon>Actinomycetota</taxon>
        <taxon>Actinomycetes</taxon>
        <taxon>Micrococcales</taxon>
        <taxon>Microbacteriaceae</taxon>
        <taxon>Clavibacter</taxon>
    </lineage>
</organism>
<evidence type="ECO:0000313" key="1">
    <source>
        <dbReference type="EMBL" id="AJW78738.1"/>
    </source>
</evidence>
<name>A0A0D5CGF7_9MICO</name>
<dbReference type="PATRIC" id="fig|33014.5.peg.1247"/>
<gene>
    <name evidence="1" type="ORF">VO01_05970</name>
</gene>
<dbReference type="AlphaFoldDB" id="A0A0D5CGF7"/>
<reference evidence="1 2" key="1">
    <citation type="journal article" date="2015" name="Genome Announc.">
        <title>Complete Genome Sequence of Clavibacter michiganensis subsp. insidiosus R1-1 Using PacBio Single-Molecule Real-Time Technology.</title>
        <authorList>
            <person name="Lu Y."/>
            <person name="Samac D.A."/>
            <person name="Glazebrook J."/>
            <person name="Ishimaru C.A."/>
        </authorList>
    </citation>
    <scope>NUCLEOTIDE SEQUENCE [LARGE SCALE GENOMIC DNA]</scope>
    <source>
        <strain evidence="1 2">R1-1</strain>
    </source>
</reference>
<evidence type="ECO:0000313" key="2">
    <source>
        <dbReference type="Proteomes" id="UP000032604"/>
    </source>
</evidence>
<dbReference type="KEGG" id="cmh:VO01_05970"/>
<protein>
    <submittedName>
        <fullName evidence="1">Uncharacterized protein</fullName>
    </submittedName>
</protein>
<dbReference type="HOGENOM" id="CLU_2567700_0_0_11"/>
<accession>A0A0D5CGF7</accession>
<dbReference type="Proteomes" id="UP000032604">
    <property type="component" value="Chromosome"/>
</dbReference>